<evidence type="ECO:0000313" key="3">
    <source>
        <dbReference type="Proteomes" id="UP000078576"/>
    </source>
</evidence>
<proteinExistence type="predicted"/>
<keyword evidence="3" id="KW-1185">Reference proteome</keyword>
<dbReference type="EMBL" id="KN714772">
    <property type="protein sequence ID" value="KUI61275.1"/>
    <property type="molecule type" value="Genomic_DNA"/>
</dbReference>
<sequence>MQAVGTIRALLIRNGAPDFRDRDPGACPLPADPLNISYLTLMADQQRRQLTPYEFCPAGVLEIVDTSFAPKHPTQGGGLQTPSTVSSVQHPNRAAEMLVEDGY</sequence>
<evidence type="ECO:0000256" key="1">
    <source>
        <dbReference type="SAM" id="MobiDB-lite"/>
    </source>
</evidence>
<feature type="compositionally biased region" description="Polar residues" evidence="1">
    <location>
        <begin position="80"/>
        <end position="90"/>
    </location>
</feature>
<organism evidence="2 3">
    <name type="scientific">Cytospora mali</name>
    <name type="common">Apple Valsa canker fungus</name>
    <name type="synonym">Valsa mali</name>
    <dbReference type="NCBI Taxonomy" id="578113"/>
    <lineage>
        <taxon>Eukaryota</taxon>
        <taxon>Fungi</taxon>
        <taxon>Dikarya</taxon>
        <taxon>Ascomycota</taxon>
        <taxon>Pezizomycotina</taxon>
        <taxon>Sordariomycetes</taxon>
        <taxon>Sordariomycetidae</taxon>
        <taxon>Diaporthales</taxon>
        <taxon>Cytosporaceae</taxon>
        <taxon>Cytospora</taxon>
    </lineage>
</organism>
<dbReference type="Proteomes" id="UP000078576">
    <property type="component" value="Unassembled WGS sequence"/>
</dbReference>
<gene>
    <name evidence="2" type="ORF">VP1G_08462</name>
</gene>
<name>A0A194VBC7_CYTMA</name>
<protein>
    <submittedName>
        <fullName evidence="2">Uncharacterized protein</fullName>
    </submittedName>
</protein>
<reference evidence="3" key="1">
    <citation type="submission" date="2014-12" db="EMBL/GenBank/DDBJ databases">
        <title>Genome Sequence of Valsa Canker Pathogens Uncovers a Specific Adaption of Colonization on Woody Bark.</title>
        <authorList>
            <person name="Yin Z."/>
            <person name="Liu H."/>
            <person name="Gao X."/>
            <person name="Li Z."/>
            <person name="Song N."/>
            <person name="Ke X."/>
            <person name="Dai Q."/>
            <person name="Wu Y."/>
            <person name="Sun Y."/>
            <person name="Xu J.-R."/>
            <person name="Kang Z.K."/>
            <person name="Wang L."/>
            <person name="Huang L."/>
        </authorList>
    </citation>
    <scope>NUCLEOTIDE SEQUENCE [LARGE SCALE GENOMIC DNA]</scope>
    <source>
        <strain evidence="3">SXYL134</strain>
    </source>
</reference>
<feature type="region of interest" description="Disordered" evidence="1">
    <location>
        <begin position="69"/>
        <end position="91"/>
    </location>
</feature>
<evidence type="ECO:0000313" key="2">
    <source>
        <dbReference type="EMBL" id="KUI61275.1"/>
    </source>
</evidence>
<dbReference type="AlphaFoldDB" id="A0A194VBC7"/>
<accession>A0A194VBC7</accession>